<sequence>MDCEEEPAARLWRKGAQKRKRYSNEDKANAILLYDNYVANTAVLDPLQATVLETGIPSANLSRWANGKAADGERVRDHIFKAAGDMKRKRLKIESRPSETSRYPLAEKQLSSEIRARRARGRKGRFLFKHRLNVDQVPLPFVVGDYDHTIDERGAKDVWVRQPGASGLEKRQATLQICIRAGVDSEGKNLPQPPVAIWFRGTGKRISDAEKAAYHPDVHVYWQKCA</sequence>
<comment type="caution">
    <text evidence="1">The sequence shown here is derived from an EMBL/GenBank/DDBJ whole genome shotgun (WGS) entry which is preliminary data.</text>
</comment>
<dbReference type="Proteomes" id="UP001190700">
    <property type="component" value="Unassembled WGS sequence"/>
</dbReference>
<accession>A0AAE0LC08</accession>
<organism evidence="1 2">
    <name type="scientific">Cymbomonas tetramitiformis</name>
    <dbReference type="NCBI Taxonomy" id="36881"/>
    <lineage>
        <taxon>Eukaryota</taxon>
        <taxon>Viridiplantae</taxon>
        <taxon>Chlorophyta</taxon>
        <taxon>Pyramimonadophyceae</taxon>
        <taxon>Pyramimonadales</taxon>
        <taxon>Pyramimonadaceae</taxon>
        <taxon>Cymbomonas</taxon>
    </lineage>
</organism>
<keyword evidence="2" id="KW-1185">Reference proteome</keyword>
<proteinExistence type="predicted"/>
<name>A0AAE0LC08_9CHLO</name>
<reference evidence="1 2" key="1">
    <citation type="journal article" date="2015" name="Genome Biol. Evol.">
        <title>Comparative Genomics of a Bacterivorous Green Alga Reveals Evolutionary Causalities and Consequences of Phago-Mixotrophic Mode of Nutrition.</title>
        <authorList>
            <person name="Burns J.A."/>
            <person name="Paasch A."/>
            <person name="Narechania A."/>
            <person name="Kim E."/>
        </authorList>
    </citation>
    <scope>NUCLEOTIDE SEQUENCE [LARGE SCALE GENOMIC DNA]</scope>
    <source>
        <strain evidence="1 2">PLY_AMNH</strain>
    </source>
</reference>
<dbReference type="EMBL" id="LGRX02005046">
    <property type="protein sequence ID" value="KAK3279245.1"/>
    <property type="molecule type" value="Genomic_DNA"/>
</dbReference>
<protein>
    <submittedName>
        <fullName evidence="1">Uncharacterized protein</fullName>
    </submittedName>
</protein>
<dbReference type="AlphaFoldDB" id="A0AAE0LC08"/>
<gene>
    <name evidence="1" type="ORF">CYMTET_12859</name>
</gene>
<evidence type="ECO:0000313" key="1">
    <source>
        <dbReference type="EMBL" id="KAK3279245.1"/>
    </source>
</evidence>
<evidence type="ECO:0000313" key="2">
    <source>
        <dbReference type="Proteomes" id="UP001190700"/>
    </source>
</evidence>